<name>Q6Z5X7_ORYSJ</name>
<organism evidence="3 4">
    <name type="scientific">Oryza sativa subsp. japonica</name>
    <name type="common">Rice</name>
    <dbReference type="NCBI Taxonomy" id="39947"/>
    <lineage>
        <taxon>Eukaryota</taxon>
        <taxon>Viridiplantae</taxon>
        <taxon>Streptophyta</taxon>
        <taxon>Embryophyta</taxon>
        <taxon>Tracheophyta</taxon>
        <taxon>Spermatophyta</taxon>
        <taxon>Magnoliopsida</taxon>
        <taxon>Liliopsida</taxon>
        <taxon>Poales</taxon>
        <taxon>Poaceae</taxon>
        <taxon>BOP clade</taxon>
        <taxon>Oryzoideae</taxon>
        <taxon>Oryzeae</taxon>
        <taxon>Oryzinae</taxon>
        <taxon>Oryza</taxon>
        <taxon>Oryza sativa</taxon>
    </lineage>
</organism>
<dbReference type="Proteomes" id="UP000000763">
    <property type="component" value="Chromosome 8"/>
</dbReference>
<dbReference type="AlphaFoldDB" id="Q6Z5X7"/>
<reference evidence="4" key="3">
    <citation type="journal article" date="2005" name="Nature">
        <title>The map-based sequence of the rice genome.</title>
        <authorList>
            <consortium name="International rice genome sequencing project (IRGSP)"/>
            <person name="Matsumoto T."/>
            <person name="Wu J."/>
            <person name="Kanamori H."/>
            <person name="Katayose Y."/>
            <person name="Fujisawa M."/>
            <person name="Namiki N."/>
            <person name="Mizuno H."/>
            <person name="Yamamoto K."/>
            <person name="Antonio B.A."/>
            <person name="Baba T."/>
            <person name="Sakata K."/>
            <person name="Nagamura Y."/>
            <person name="Aoki H."/>
            <person name="Arikawa K."/>
            <person name="Arita K."/>
            <person name="Bito T."/>
            <person name="Chiden Y."/>
            <person name="Fujitsuka N."/>
            <person name="Fukunaka R."/>
            <person name="Hamada M."/>
            <person name="Harada C."/>
            <person name="Hayashi A."/>
            <person name="Hijishita S."/>
            <person name="Honda M."/>
            <person name="Hosokawa S."/>
            <person name="Ichikawa Y."/>
            <person name="Idonuma A."/>
            <person name="Iijima M."/>
            <person name="Ikeda M."/>
            <person name="Ikeno M."/>
            <person name="Ito K."/>
            <person name="Ito S."/>
            <person name="Ito T."/>
            <person name="Ito Y."/>
            <person name="Ito Y."/>
            <person name="Iwabuchi A."/>
            <person name="Kamiya K."/>
            <person name="Karasawa W."/>
            <person name="Kurita K."/>
            <person name="Katagiri S."/>
            <person name="Kikuta A."/>
            <person name="Kobayashi H."/>
            <person name="Kobayashi N."/>
            <person name="Machita K."/>
            <person name="Maehara T."/>
            <person name="Masukawa M."/>
            <person name="Mizubayashi T."/>
            <person name="Mukai Y."/>
            <person name="Nagasaki H."/>
            <person name="Nagata Y."/>
            <person name="Naito S."/>
            <person name="Nakashima M."/>
            <person name="Nakama Y."/>
            <person name="Nakamichi Y."/>
            <person name="Nakamura M."/>
            <person name="Meguro A."/>
            <person name="Negishi M."/>
            <person name="Ohta I."/>
            <person name="Ohta T."/>
            <person name="Okamoto M."/>
            <person name="Ono N."/>
            <person name="Saji S."/>
            <person name="Sakaguchi M."/>
            <person name="Sakai K."/>
            <person name="Shibata M."/>
            <person name="Shimokawa T."/>
            <person name="Song J."/>
            <person name="Takazaki Y."/>
            <person name="Terasawa K."/>
            <person name="Tsugane M."/>
            <person name="Tsuji K."/>
            <person name="Ueda S."/>
            <person name="Waki K."/>
            <person name="Yamagata H."/>
            <person name="Yamamoto M."/>
            <person name="Yamamoto S."/>
            <person name="Yamane H."/>
            <person name="Yoshiki S."/>
            <person name="Yoshihara R."/>
            <person name="Yukawa K."/>
            <person name="Zhong H."/>
            <person name="Yano M."/>
            <person name="Yuan Q."/>
            <person name="Ouyang S."/>
            <person name="Liu J."/>
            <person name="Jones K.M."/>
            <person name="Gansberger K."/>
            <person name="Moffat K."/>
            <person name="Hill J."/>
            <person name="Bera J."/>
            <person name="Fadrosh D."/>
            <person name="Jin S."/>
            <person name="Johri S."/>
            <person name="Kim M."/>
            <person name="Overton L."/>
            <person name="Reardon M."/>
            <person name="Tsitrin T."/>
            <person name="Vuong H."/>
            <person name="Weaver B."/>
            <person name="Ciecko A."/>
            <person name="Tallon L."/>
            <person name="Jackson J."/>
            <person name="Pai G."/>
            <person name="Aken S.V."/>
            <person name="Utterback T."/>
            <person name="Reidmuller S."/>
            <person name="Feldblyum T."/>
            <person name="Hsiao J."/>
            <person name="Zismann V."/>
            <person name="Iobst S."/>
            <person name="de Vazeille A.R."/>
            <person name="Buell C.R."/>
            <person name="Ying K."/>
            <person name="Li Y."/>
            <person name="Lu T."/>
            <person name="Huang Y."/>
            <person name="Zhao Q."/>
            <person name="Feng Q."/>
            <person name="Zhang L."/>
            <person name="Zhu J."/>
            <person name="Weng Q."/>
            <person name="Mu J."/>
            <person name="Lu Y."/>
            <person name="Fan D."/>
            <person name="Liu Y."/>
            <person name="Guan J."/>
            <person name="Zhang Y."/>
            <person name="Yu S."/>
            <person name="Liu X."/>
            <person name="Zhang Y."/>
            <person name="Hong G."/>
            <person name="Han B."/>
            <person name="Choisne N."/>
            <person name="Demange N."/>
            <person name="Orjeda G."/>
            <person name="Samain S."/>
            <person name="Cattolico L."/>
            <person name="Pelletier E."/>
            <person name="Couloux A."/>
            <person name="Segurens B."/>
            <person name="Wincker P."/>
            <person name="D'Hont A."/>
            <person name="Scarpelli C."/>
            <person name="Weissenbach J."/>
            <person name="Salanoubat M."/>
            <person name="Quetier F."/>
            <person name="Yu Y."/>
            <person name="Kim H.R."/>
            <person name="Rambo T."/>
            <person name="Currie J."/>
            <person name="Collura K."/>
            <person name="Luo M."/>
            <person name="Yang T."/>
            <person name="Ammiraju J.S.S."/>
            <person name="Engler F."/>
            <person name="Soderlund C."/>
            <person name="Wing R.A."/>
            <person name="Palmer L.E."/>
            <person name="de la Bastide M."/>
            <person name="Spiegel L."/>
            <person name="Nascimento L."/>
            <person name="Zutavern T."/>
            <person name="O'Shaughnessy A."/>
            <person name="Dike S."/>
            <person name="Dedhia N."/>
            <person name="Preston R."/>
            <person name="Balija V."/>
            <person name="McCombie W.R."/>
            <person name="Chow T."/>
            <person name="Chen H."/>
            <person name="Chung M."/>
            <person name="Chen C."/>
            <person name="Shaw J."/>
            <person name="Wu H."/>
            <person name="Hsiao K."/>
            <person name="Chao Y."/>
            <person name="Chu M."/>
            <person name="Cheng C."/>
            <person name="Hour A."/>
            <person name="Lee P."/>
            <person name="Lin S."/>
            <person name="Lin Y."/>
            <person name="Liou J."/>
            <person name="Liu S."/>
            <person name="Hsing Y."/>
            <person name="Raghuvanshi S."/>
            <person name="Mohanty A."/>
            <person name="Bharti A.K."/>
            <person name="Gaur A."/>
            <person name="Gupta V."/>
            <person name="Kumar D."/>
            <person name="Ravi V."/>
            <person name="Vij S."/>
            <person name="Kapur A."/>
            <person name="Khurana P."/>
            <person name="Khurana P."/>
            <person name="Khurana J.P."/>
            <person name="Tyagi A.K."/>
            <person name="Gaikwad K."/>
            <person name="Singh A."/>
            <person name="Dalal V."/>
            <person name="Srivastava S."/>
            <person name="Dixit A."/>
            <person name="Pal A.K."/>
            <person name="Ghazi I.A."/>
            <person name="Yadav M."/>
            <person name="Pandit A."/>
            <person name="Bhargava A."/>
            <person name="Sureshbabu K."/>
            <person name="Batra K."/>
            <person name="Sharma T.R."/>
            <person name="Mohapatra T."/>
            <person name="Singh N.K."/>
            <person name="Messing J."/>
            <person name="Nelson A.B."/>
            <person name="Fuks G."/>
            <person name="Kavchok S."/>
            <person name="Keizer G."/>
            <person name="Linton E."/>
            <person name="Llaca V."/>
            <person name="Song R."/>
            <person name="Tanyolac B."/>
            <person name="Young S."/>
            <person name="Ho-Il K."/>
            <person name="Hahn J.H."/>
            <person name="Sangsakoo G."/>
            <person name="Vanavichit A."/>
            <person name="de Mattos Luiz.A.T."/>
            <person name="Zimmer P.D."/>
            <person name="Malone G."/>
            <person name="Dellagostin O."/>
            <person name="de Oliveira A.C."/>
            <person name="Bevan M."/>
            <person name="Bancroft I."/>
            <person name="Minx P."/>
            <person name="Cordum H."/>
            <person name="Wilson R."/>
            <person name="Cheng Z."/>
            <person name="Jin W."/>
            <person name="Jiang J."/>
            <person name="Leong S.A."/>
            <person name="Iwama H."/>
            <person name="Gojobori T."/>
            <person name="Itoh T."/>
            <person name="Niimura Y."/>
            <person name="Fujii Y."/>
            <person name="Habara T."/>
            <person name="Sakai H."/>
            <person name="Sato Y."/>
            <person name="Wilson G."/>
            <person name="Kumar K."/>
            <person name="McCouch S."/>
            <person name="Juretic N."/>
            <person name="Hoen D."/>
            <person name="Wright S."/>
            <person name="Bruskiewich R."/>
            <person name="Bureau T."/>
            <person name="Miyao A."/>
            <person name="Hirochika H."/>
            <person name="Nishikawa T."/>
            <person name="Kadowaki K."/>
            <person name="Sugiura M."/>
            <person name="Burr B."/>
            <person name="Sasaki T."/>
        </authorList>
    </citation>
    <scope>NUCLEOTIDE SEQUENCE [LARGE SCALE GENOMIC DNA]</scope>
    <source>
        <strain evidence="4">cv. Nipponbare</strain>
    </source>
</reference>
<evidence type="ECO:0000313" key="3">
    <source>
        <dbReference type="EMBL" id="BAD01338.1"/>
    </source>
</evidence>
<sequence length="71" mass="7326">MGASSSARGSGAAPSRSFLLLVVGGGGRHRDASERSRTSLPCLGRQQLGHRLIGSGGGEPIASRLRAQRKE</sequence>
<protein>
    <submittedName>
        <fullName evidence="3">Uncharacterized protein</fullName>
    </submittedName>
</protein>
<reference evidence="2" key="1">
    <citation type="submission" date="2002-01" db="EMBL/GenBank/DDBJ databases">
        <title>Oryza sativa nipponbare(GA3) genomic DNA, chromosome 8, PAC clone:P0475A09.</title>
        <authorList>
            <person name="Sasaki T."/>
            <person name="Matsumoto T."/>
            <person name="Yamamoto K."/>
        </authorList>
    </citation>
    <scope>NUCLEOTIDE SEQUENCE</scope>
</reference>
<evidence type="ECO:0000313" key="4">
    <source>
        <dbReference type="Proteomes" id="UP000000763"/>
    </source>
</evidence>
<evidence type="ECO:0000313" key="2">
    <source>
        <dbReference type="EMBL" id="BAD01335.1"/>
    </source>
</evidence>
<reference evidence="4" key="4">
    <citation type="journal article" date="2008" name="Nucleic Acids Res.">
        <title>The rice annotation project database (RAP-DB): 2008 update.</title>
        <authorList>
            <consortium name="The rice annotation project (RAP)"/>
        </authorList>
    </citation>
    <scope>GENOME REANNOTATION</scope>
    <source>
        <strain evidence="4">cv. Nipponbare</strain>
    </source>
</reference>
<gene>
    <name evidence="3" type="ORF">B1114E07.3</name>
    <name evidence="2" type="ORF">P0475A09.37</name>
</gene>
<feature type="region of interest" description="Disordered" evidence="1">
    <location>
        <begin position="50"/>
        <end position="71"/>
    </location>
</feature>
<reference evidence="3" key="2">
    <citation type="submission" date="2002-04" db="EMBL/GenBank/DDBJ databases">
        <title>Oryza sativa nipponbare(GA3) genomic DNA, chromosome 8, BAC clone:B1114E07.</title>
        <authorList>
            <person name="Sasaki T."/>
            <person name="Matsumoto T."/>
            <person name="Katayose Y."/>
        </authorList>
    </citation>
    <scope>NUCLEOTIDE SEQUENCE</scope>
</reference>
<dbReference type="EMBL" id="AP005097">
    <property type="protein sequence ID" value="BAD01338.1"/>
    <property type="molecule type" value="Genomic_DNA"/>
</dbReference>
<accession>Q6Z5X7</accession>
<evidence type="ECO:0000256" key="1">
    <source>
        <dbReference type="SAM" id="MobiDB-lite"/>
    </source>
</evidence>
<dbReference type="EMBL" id="AP004696">
    <property type="protein sequence ID" value="BAD01335.1"/>
    <property type="molecule type" value="Genomic_DNA"/>
</dbReference>
<proteinExistence type="predicted"/>